<evidence type="ECO:0000256" key="2">
    <source>
        <dbReference type="ARBA" id="ARBA00023242"/>
    </source>
</evidence>
<proteinExistence type="predicted"/>
<dbReference type="Pfam" id="PF17780">
    <property type="entry name" value="OCRE"/>
    <property type="match status" value="1"/>
</dbReference>
<reference evidence="5" key="1">
    <citation type="submission" date="2019-05" db="EMBL/GenBank/DDBJ databases">
        <title>Annotation for the trematode Paragonimus heterotremus.</title>
        <authorList>
            <person name="Choi Y.-J."/>
        </authorList>
    </citation>
    <scope>NUCLEOTIDE SEQUENCE</scope>
    <source>
        <strain evidence="5">LC</strain>
    </source>
</reference>
<dbReference type="EMBL" id="LUCH01003133">
    <property type="protein sequence ID" value="KAF5400504.1"/>
    <property type="molecule type" value="Genomic_DNA"/>
</dbReference>
<name>A0A8J4T994_9TREM</name>
<dbReference type="Proteomes" id="UP000748531">
    <property type="component" value="Unassembled WGS sequence"/>
</dbReference>
<keyword evidence="2" id="KW-0539">Nucleus</keyword>
<evidence type="ECO:0000256" key="3">
    <source>
        <dbReference type="SAM" id="MobiDB-lite"/>
    </source>
</evidence>
<dbReference type="PANTHER" id="PTHR13948">
    <property type="entry name" value="RNA-BINDING PROTEIN"/>
    <property type="match status" value="1"/>
</dbReference>
<dbReference type="PANTHER" id="PTHR13948:SF3">
    <property type="entry name" value="FI21118P1"/>
    <property type="match status" value="1"/>
</dbReference>
<dbReference type="AlphaFoldDB" id="A0A8J4T994"/>
<dbReference type="GO" id="GO:0003723">
    <property type="term" value="F:RNA binding"/>
    <property type="evidence" value="ECO:0007669"/>
    <property type="project" value="TreeGrafter"/>
</dbReference>
<organism evidence="5 6">
    <name type="scientific">Paragonimus heterotremus</name>
    <dbReference type="NCBI Taxonomy" id="100268"/>
    <lineage>
        <taxon>Eukaryota</taxon>
        <taxon>Metazoa</taxon>
        <taxon>Spiralia</taxon>
        <taxon>Lophotrochozoa</taxon>
        <taxon>Platyhelminthes</taxon>
        <taxon>Trematoda</taxon>
        <taxon>Digenea</taxon>
        <taxon>Plagiorchiida</taxon>
        <taxon>Troglotremata</taxon>
        <taxon>Troglotrematidae</taxon>
        <taxon>Paragonimus</taxon>
    </lineage>
</organism>
<evidence type="ECO:0000256" key="1">
    <source>
        <dbReference type="ARBA" id="ARBA00004123"/>
    </source>
</evidence>
<dbReference type="Gene3D" id="3.40.30.10">
    <property type="entry name" value="Glutaredoxin"/>
    <property type="match status" value="1"/>
</dbReference>
<dbReference type="GO" id="GO:0000398">
    <property type="term" value="P:mRNA splicing, via spliceosome"/>
    <property type="evidence" value="ECO:0007669"/>
    <property type="project" value="TreeGrafter"/>
</dbReference>
<keyword evidence="6" id="KW-1185">Reference proteome</keyword>
<dbReference type="OrthoDB" id="29221at2759"/>
<evidence type="ECO:0000313" key="5">
    <source>
        <dbReference type="EMBL" id="KAF5400504.1"/>
    </source>
</evidence>
<accession>A0A8J4T994</accession>
<dbReference type="InterPro" id="IPR036249">
    <property type="entry name" value="Thioredoxin-like_sf"/>
</dbReference>
<evidence type="ECO:0000313" key="6">
    <source>
        <dbReference type="Proteomes" id="UP000748531"/>
    </source>
</evidence>
<sequence length="597" mass="67472">MKRSKPDRELTDEERNVVIAVRHCAGELNDILQGARRKAQLNTKLFSETGISVMFRGIESYADMYEKLAIKSREGLERLFSKFSDCEEVQDTQDAIEETEGNWHDFLKNLDKDASRTVTKDSRRLVSSRLSTKCQYFITSEYPLIDMQTNKEVTLGDHVGRNTCVFVTFQPSYWPDTCVRWRYSEVQKVKADLVQFNVGFVVVTWGPPDVTRAWSKQLFRATKWPILWDKEASLCSRFGFGIGLELVWAAENLDFLGCQRSMHNRLVNPPPTDLDWSQWRQIGGEAVIARPVLWDANAVKVPGKSTEKLKPLVRKRPCEEEHSSGSDDEKLVEIETSDIAQQAQRDREAVHAGETKVCLLHQSMYLADLVPSGYIYQAALTCYARAANTTEALVMDRIRQNRRFSTAPETARLQYEETSGLYYDPETALYYDSARGYFYDSTTQTYYYWSQSEHRYIPANALIQAEMVAAHAAQLAAAQAAARRTAAEREAARQAALHVAAQLAEIRAGKDDYAAYAYATCVIPQQEASYLNTASVDGSQNALHSVYRNTSAAANNIAASMRTWDDRPMESLVPYADDMPATEQLSRNSRTPPPPGL</sequence>
<comment type="caution">
    <text evidence="5">The sequence shown here is derived from an EMBL/GenBank/DDBJ whole genome shotgun (WGS) entry which is preliminary data.</text>
</comment>
<gene>
    <name evidence="5" type="ORF">PHET_05694</name>
</gene>
<dbReference type="InterPro" id="IPR041591">
    <property type="entry name" value="OCRE"/>
</dbReference>
<dbReference type="SUPFAM" id="SSF52833">
    <property type="entry name" value="Thioredoxin-like"/>
    <property type="match status" value="1"/>
</dbReference>
<feature type="domain" description="OCRE" evidence="4">
    <location>
        <begin position="410"/>
        <end position="459"/>
    </location>
</feature>
<dbReference type="GO" id="GO:0005634">
    <property type="term" value="C:nucleus"/>
    <property type="evidence" value="ECO:0007669"/>
    <property type="project" value="UniProtKB-SubCell"/>
</dbReference>
<comment type="subcellular location">
    <subcellularLocation>
        <location evidence="1">Nucleus</location>
    </subcellularLocation>
</comment>
<dbReference type="CDD" id="cd16162">
    <property type="entry name" value="OCRE_RBM5_like"/>
    <property type="match status" value="1"/>
</dbReference>
<feature type="region of interest" description="Disordered" evidence="3">
    <location>
        <begin position="578"/>
        <end position="597"/>
    </location>
</feature>
<evidence type="ECO:0000259" key="4">
    <source>
        <dbReference type="Pfam" id="PF17780"/>
    </source>
</evidence>
<protein>
    <submittedName>
        <fullName evidence="5">RNA-binding protein 5-A</fullName>
    </submittedName>
</protein>